<sequence>MPEQKVVDTDYLLLEAPREKKFITGAQAMAEAIKRANVDIAIAYPITPQSEVMH</sequence>
<dbReference type="AlphaFoldDB" id="C4FIH6"/>
<feature type="non-terminal residue" evidence="1">
    <location>
        <position position="54"/>
    </location>
</feature>
<evidence type="ECO:0000313" key="1">
    <source>
        <dbReference type="EMBL" id="EEP61110.1"/>
    </source>
</evidence>
<dbReference type="EMBL" id="ABZS01000023">
    <property type="protein sequence ID" value="EEP61110.1"/>
    <property type="molecule type" value="Genomic_DNA"/>
</dbReference>
<gene>
    <name evidence="1" type="ORF">SULYE_0361</name>
</gene>
<evidence type="ECO:0000313" key="2">
    <source>
        <dbReference type="Proteomes" id="UP000005540"/>
    </source>
</evidence>
<protein>
    <submittedName>
        <fullName evidence="1">Subunit of 2-oxoglutarate:ferredoxin oxidoredutase</fullName>
    </submittedName>
</protein>
<dbReference type="Gene3D" id="3.40.50.970">
    <property type="match status" value="1"/>
</dbReference>
<reference evidence="1 2" key="1">
    <citation type="submission" date="2009-04" db="EMBL/GenBank/DDBJ databases">
        <authorList>
            <person name="Reysenbach A.-L."/>
            <person name="Heidelberg J.F."/>
            <person name="Nelson W.C."/>
        </authorList>
    </citation>
    <scope>NUCLEOTIDE SEQUENCE [LARGE SCALE GENOMIC DNA]</scope>
    <source>
        <strain evidence="1 2">SS-5</strain>
    </source>
</reference>
<keyword evidence="2" id="KW-1185">Reference proteome</keyword>
<accession>C4FIH6</accession>
<comment type="caution">
    <text evidence="1">The sequence shown here is derived from an EMBL/GenBank/DDBJ whole genome shotgun (WGS) entry which is preliminary data.</text>
</comment>
<dbReference type="Proteomes" id="UP000005540">
    <property type="component" value="Unassembled WGS sequence"/>
</dbReference>
<organism evidence="1 2">
    <name type="scientific">Sulfurihydrogenibium yellowstonense SS-5</name>
    <dbReference type="NCBI Taxonomy" id="432331"/>
    <lineage>
        <taxon>Bacteria</taxon>
        <taxon>Pseudomonadati</taxon>
        <taxon>Aquificota</taxon>
        <taxon>Aquificia</taxon>
        <taxon>Aquificales</taxon>
        <taxon>Hydrogenothermaceae</taxon>
        <taxon>Sulfurihydrogenibium</taxon>
    </lineage>
</organism>
<proteinExistence type="predicted"/>
<name>C4FIH6_9AQUI</name>
<dbReference type="SUPFAM" id="SSF52518">
    <property type="entry name" value="Thiamin diphosphate-binding fold (THDP-binding)"/>
    <property type="match status" value="1"/>
</dbReference>
<dbReference type="InterPro" id="IPR029061">
    <property type="entry name" value="THDP-binding"/>
</dbReference>